<dbReference type="Proteomes" id="UP001565368">
    <property type="component" value="Unassembled WGS sequence"/>
</dbReference>
<feature type="coiled-coil region" evidence="1">
    <location>
        <begin position="107"/>
        <end position="134"/>
    </location>
</feature>
<organism evidence="2 3">
    <name type="scientific">Vanrija albida</name>
    <dbReference type="NCBI Taxonomy" id="181172"/>
    <lineage>
        <taxon>Eukaryota</taxon>
        <taxon>Fungi</taxon>
        <taxon>Dikarya</taxon>
        <taxon>Basidiomycota</taxon>
        <taxon>Agaricomycotina</taxon>
        <taxon>Tremellomycetes</taxon>
        <taxon>Trichosporonales</taxon>
        <taxon>Trichosporonaceae</taxon>
        <taxon>Vanrija</taxon>
    </lineage>
</organism>
<reference evidence="2 3" key="1">
    <citation type="submission" date="2023-08" db="EMBL/GenBank/DDBJ databases">
        <title>Annotated Genome Sequence of Vanrija albida AlHP1.</title>
        <authorList>
            <person name="Herzog R."/>
        </authorList>
    </citation>
    <scope>NUCLEOTIDE SEQUENCE [LARGE SCALE GENOMIC DNA]</scope>
    <source>
        <strain evidence="2 3">AlHP1</strain>
    </source>
</reference>
<keyword evidence="3" id="KW-1185">Reference proteome</keyword>
<evidence type="ECO:0008006" key="4">
    <source>
        <dbReference type="Google" id="ProtNLM"/>
    </source>
</evidence>
<protein>
    <recommendedName>
        <fullName evidence="4">DUF4200 domain-containing protein</fullName>
    </recommendedName>
</protein>
<evidence type="ECO:0000313" key="2">
    <source>
        <dbReference type="EMBL" id="KAL1405607.1"/>
    </source>
</evidence>
<comment type="caution">
    <text evidence="2">The sequence shown here is derived from an EMBL/GenBank/DDBJ whole genome shotgun (WGS) entry which is preliminary data.</text>
</comment>
<evidence type="ECO:0000256" key="1">
    <source>
        <dbReference type="SAM" id="Coils"/>
    </source>
</evidence>
<proteinExistence type="predicted"/>
<dbReference type="EMBL" id="JBBXJM010000007">
    <property type="protein sequence ID" value="KAL1405607.1"/>
    <property type="molecule type" value="Genomic_DNA"/>
</dbReference>
<evidence type="ECO:0000313" key="3">
    <source>
        <dbReference type="Proteomes" id="UP001565368"/>
    </source>
</evidence>
<dbReference type="RefSeq" id="XP_069205551.1">
    <property type="nucleotide sequence ID" value="XM_069357614.1"/>
</dbReference>
<keyword evidence="1" id="KW-0175">Coiled coil</keyword>
<sequence length="216" mass="24777">MTPPRTTIETNAFRVADLIVKYEGIARLDDHEDHVALNPCDVSLAARMLKKETERRLAAEKQLEEERRSHDATLQEFDKVLEENLVTLAELDKEREAHRKMMGGKGLAAARRRYEESESRLERLRGKIVELVGQTKKIAAFEDFVEKEMPRKIASIEAERAGFVQERKAHATELAKERKWRVQEKTRAEAAIAEERQMRLLAEAKLAALQASVYAL</sequence>
<gene>
    <name evidence="2" type="ORF">Q8F55_009246</name>
</gene>
<accession>A0ABR3PU05</accession>
<name>A0ABR3PU05_9TREE</name>
<dbReference type="GeneID" id="95990289"/>